<protein>
    <submittedName>
        <fullName evidence="4">Protein ABHD18</fullName>
    </submittedName>
</protein>
<dbReference type="AlphaFoldDB" id="A0A183IXT5"/>
<evidence type="ECO:0000313" key="2">
    <source>
        <dbReference type="EMBL" id="VDP17095.1"/>
    </source>
</evidence>
<feature type="transmembrane region" description="Helical" evidence="1">
    <location>
        <begin position="138"/>
        <end position="158"/>
    </location>
</feature>
<reference evidence="2 3" key="2">
    <citation type="submission" date="2018-11" db="EMBL/GenBank/DDBJ databases">
        <authorList>
            <consortium name="Pathogen Informatics"/>
        </authorList>
    </citation>
    <scope>NUCLEOTIDE SEQUENCE [LARGE SCALE GENOMIC DNA]</scope>
</reference>
<keyword evidence="1" id="KW-0472">Membrane</keyword>
<organism evidence="4">
    <name type="scientific">Soboliphyme baturini</name>
    <dbReference type="NCBI Taxonomy" id="241478"/>
    <lineage>
        <taxon>Eukaryota</taxon>
        <taxon>Metazoa</taxon>
        <taxon>Ecdysozoa</taxon>
        <taxon>Nematoda</taxon>
        <taxon>Enoplea</taxon>
        <taxon>Dorylaimia</taxon>
        <taxon>Dioctophymatida</taxon>
        <taxon>Dioctophymatoidea</taxon>
        <taxon>Soboliphymatidae</taxon>
        <taxon>Soboliphyme</taxon>
    </lineage>
</organism>
<dbReference type="SUPFAM" id="SSF53474">
    <property type="entry name" value="alpha/beta-Hydrolases"/>
    <property type="match status" value="1"/>
</dbReference>
<keyword evidence="3" id="KW-1185">Reference proteome</keyword>
<evidence type="ECO:0000313" key="4">
    <source>
        <dbReference type="WBParaSite" id="SBAD_0000874301-mRNA-1"/>
    </source>
</evidence>
<dbReference type="EMBL" id="UZAM01011585">
    <property type="protein sequence ID" value="VDP17095.1"/>
    <property type="molecule type" value="Genomic_DNA"/>
</dbReference>
<proteinExistence type="predicted"/>
<dbReference type="Proteomes" id="UP000270296">
    <property type="component" value="Unassembled WGS sequence"/>
</dbReference>
<dbReference type="OrthoDB" id="9987145at2759"/>
<dbReference type="PANTHER" id="PTHR13617:SF14">
    <property type="entry name" value="PROTEIN ABHD18"/>
    <property type="match status" value="1"/>
</dbReference>
<dbReference type="Pfam" id="PF09752">
    <property type="entry name" value="ABHD18"/>
    <property type="match status" value="2"/>
</dbReference>
<gene>
    <name evidence="2" type="ORF">SBAD_LOCUS8433</name>
</gene>
<keyword evidence="1" id="KW-1133">Transmembrane helix</keyword>
<name>A0A183IXT5_9BILA</name>
<dbReference type="PANTHER" id="PTHR13617">
    <property type="entry name" value="PROTEIN ABHD18"/>
    <property type="match status" value="1"/>
</dbReference>
<dbReference type="InterPro" id="IPR019149">
    <property type="entry name" value="ABHD18"/>
</dbReference>
<evidence type="ECO:0000313" key="3">
    <source>
        <dbReference type="Proteomes" id="UP000270296"/>
    </source>
</evidence>
<dbReference type="Gene3D" id="3.40.50.1820">
    <property type="entry name" value="alpha/beta hydrolase"/>
    <property type="match status" value="1"/>
</dbReference>
<reference evidence="4" key="1">
    <citation type="submission" date="2016-06" db="UniProtKB">
        <authorList>
            <consortium name="WormBaseParasite"/>
        </authorList>
    </citation>
    <scope>IDENTIFICATION</scope>
</reference>
<dbReference type="WBParaSite" id="SBAD_0000874301-mRNA-1">
    <property type="protein sequence ID" value="SBAD_0000874301-mRNA-1"/>
    <property type="gene ID" value="SBAD_0000874301"/>
</dbReference>
<evidence type="ECO:0000256" key="1">
    <source>
        <dbReference type="SAM" id="Phobius"/>
    </source>
</evidence>
<keyword evidence="1" id="KW-0812">Transmembrane</keyword>
<sequence>MTSPVSLLDCCYQRLITSRFFVDGWGRPQDLLRLMLFRRKMCDRTKFQAALDQNYPIYIDKVASGRQFRVVDGHFVSPFADHFPDLVTPPVSLVQFQMVLPTKWNSDRRRPMCIHFAGTDIFFSMVEYFRRRSSLRKVIDLFIMGGCLMFEGVALLNWLARAGFGPLALTGISMGGHMASLVAATYPKAVALIPCLSWSTASSVFTQVFSPLFLHPSE</sequence>
<dbReference type="InterPro" id="IPR029058">
    <property type="entry name" value="AB_hydrolase_fold"/>
</dbReference>
<accession>A0A183IXT5</accession>